<feature type="chain" id="PRO_5003781280" evidence="1">
    <location>
        <begin position="21"/>
        <end position="195"/>
    </location>
</feature>
<organism evidence="3 4">
    <name type="scientific">Beauveria bassiana (strain ARSEF 2860)</name>
    <name type="common">White muscardine disease fungus</name>
    <name type="synonym">Tritirachium shiotae</name>
    <dbReference type="NCBI Taxonomy" id="655819"/>
    <lineage>
        <taxon>Eukaryota</taxon>
        <taxon>Fungi</taxon>
        <taxon>Dikarya</taxon>
        <taxon>Ascomycota</taxon>
        <taxon>Pezizomycotina</taxon>
        <taxon>Sordariomycetes</taxon>
        <taxon>Hypocreomycetidae</taxon>
        <taxon>Hypocreales</taxon>
        <taxon>Cordycipitaceae</taxon>
        <taxon>Beauveria</taxon>
    </lineage>
</organism>
<dbReference type="SMART" id="SM00321">
    <property type="entry name" value="WSC"/>
    <property type="match status" value="1"/>
</dbReference>
<feature type="signal peptide" evidence="1">
    <location>
        <begin position="1"/>
        <end position="20"/>
    </location>
</feature>
<proteinExistence type="predicted"/>
<protein>
    <submittedName>
        <fullName evidence="3">WSC domain protein</fullName>
    </submittedName>
</protein>
<evidence type="ECO:0000313" key="3">
    <source>
        <dbReference type="EMBL" id="EJP62160.1"/>
    </source>
</evidence>
<sequence length="195" mass="21325">MKSTLLFCAGLANLLPLTTADAEPFLSYDVNTIKDCSFWYDNYGTRTWLEQAFLLRGRHRGIECSMSITTTTSTSTSTPTPTSTPPPIWTDRGCYADAPYRPLQTQLPAPAGNDMTRAKCESKCWSEGYQYVGFKAGTECWCGHYIDGSHTPFQSDCRAPCAGNSSEACGSDEVFNVLEGNDPGFTSLELGLHAL</sequence>
<dbReference type="EMBL" id="JH725190">
    <property type="protein sequence ID" value="EJP62160.1"/>
    <property type="molecule type" value="Genomic_DNA"/>
</dbReference>
<dbReference type="Proteomes" id="UP000002762">
    <property type="component" value="Unassembled WGS sequence"/>
</dbReference>
<keyword evidence="1" id="KW-0732">Signal</keyword>
<feature type="domain" description="WSC" evidence="2">
    <location>
        <begin position="88"/>
        <end position="184"/>
    </location>
</feature>
<dbReference type="Pfam" id="PF01822">
    <property type="entry name" value="WSC"/>
    <property type="match status" value="1"/>
</dbReference>
<dbReference type="RefSeq" id="XP_008602153.1">
    <property type="nucleotide sequence ID" value="XM_008603931.1"/>
</dbReference>
<dbReference type="PROSITE" id="PS51212">
    <property type="entry name" value="WSC"/>
    <property type="match status" value="1"/>
</dbReference>
<dbReference type="AlphaFoldDB" id="J4VUG7"/>
<keyword evidence="4" id="KW-1185">Reference proteome</keyword>
<name>J4VUG7_BEAB2</name>
<dbReference type="GeneID" id="19891846"/>
<dbReference type="InParanoid" id="J4VUG7"/>
<dbReference type="STRING" id="655819.J4VUG7"/>
<reference evidence="3 4" key="1">
    <citation type="journal article" date="2012" name="Sci. Rep.">
        <title>Genomic perspectives on the evolution of fungal entomopathogenicity in Beauveria bassiana.</title>
        <authorList>
            <person name="Xiao G."/>
            <person name="Ying S.H."/>
            <person name="Zheng P."/>
            <person name="Wang Z.L."/>
            <person name="Zhang S."/>
            <person name="Xie X.Q."/>
            <person name="Shang Y."/>
            <person name="St Leger R.J."/>
            <person name="Zhao G.P."/>
            <person name="Wang C."/>
            <person name="Feng M.G."/>
        </authorList>
    </citation>
    <scope>NUCLEOTIDE SEQUENCE [LARGE SCALE GENOMIC DNA]</scope>
    <source>
        <strain evidence="3 4">ARSEF 2860</strain>
    </source>
</reference>
<dbReference type="HOGENOM" id="CLU_077470_0_0_1"/>
<evidence type="ECO:0000313" key="4">
    <source>
        <dbReference type="Proteomes" id="UP000002762"/>
    </source>
</evidence>
<dbReference type="OrthoDB" id="2019572at2759"/>
<evidence type="ECO:0000259" key="2">
    <source>
        <dbReference type="PROSITE" id="PS51212"/>
    </source>
</evidence>
<evidence type="ECO:0000256" key="1">
    <source>
        <dbReference type="SAM" id="SignalP"/>
    </source>
</evidence>
<dbReference type="InterPro" id="IPR002889">
    <property type="entry name" value="WSC_carb-bd"/>
</dbReference>
<gene>
    <name evidence="3" type="ORF">BBA_08834</name>
</gene>
<accession>J4VUG7</accession>